<dbReference type="Gene3D" id="1.20.120.1630">
    <property type="match status" value="1"/>
</dbReference>
<keyword evidence="5 9" id="KW-1133">Transmembrane helix</keyword>
<evidence type="ECO:0000256" key="4">
    <source>
        <dbReference type="ARBA" id="ARBA00022692"/>
    </source>
</evidence>
<dbReference type="Proteomes" id="UP000076632">
    <property type="component" value="Unassembled WGS sequence"/>
</dbReference>
<evidence type="ECO:0000256" key="2">
    <source>
        <dbReference type="ARBA" id="ARBA00007742"/>
    </source>
</evidence>
<evidence type="ECO:0000256" key="8">
    <source>
        <dbReference type="ARBA" id="ARBA00023136"/>
    </source>
</evidence>
<keyword evidence="4 9" id="KW-0812">Transmembrane</keyword>
<dbReference type="Pfam" id="PF02544">
    <property type="entry name" value="Steroid_dh"/>
    <property type="match status" value="1"/>
</dbReference>
<organism evidence="11 12">
    <name type="scientific">Xylona heveae (strain CBS 132557 / TC161)</name>
    <dbReference type="NCBI Taxonomy" id="1328760"/>
    <lineage>
        <taxon>Eukaryota</taxon>
        <taxon>Fungi</taxon>
        <taxon>Dikarya</taxon>
        <taxon>Ascomycota</taxon>
        <taxon>Pezizomycotina</taxon>
        <taxon>Xylonomycetes</taxon>
        <taxon>Xylonales</taxon>
        <taxon>Xylonaceae</taxon>
        <taxon>Xylona</taxon>
    </lineage>
</organism>
<dbReference type="FunCoup" id="A0A165A3I6">
    <property type="interactions" value="389"/>
</dbReference>
<proteinExistence type="inferred from homology"/>
<dbReference type="OrthoDB" id="540503at2759"/>
<dbReference type="STRING" id="1328760.A0A165A3I6"/>
<gene>
    <name evidence="11" type="ORF">L228DRAFT_285301</name>
</gene>
<sequence length="314" mass="35044">MASKTITLSIRPRGKPIKKLPEETAVAPEDSTEQLYKKIAASAGTSVHRLRITKGIDGSVVGNAKNVTIAQVDLHDKSTIYVKDLGPQLGWRFVYIIEYLGPLLIHPLVYYLRPYIFSLPPFSVPSSKIGAPSDLQTLSCALITLHFLKREFETIFVHRFSLATMPARNIVKNSGHYWLFSGLFLALSIYRPTGPTDSPYSPLLTPLGIALFFIGELGNLWTHLTLRGLRPAGSTERGVPQTWPFKLVTCPNYMFEAYAWTGVLLLTRSLAAALFLVLGVGQMAVWAKKKESRYRKEFGANYQKKRFAMIPGLV</sequence>
<dbReference type="AlphaFoldDB" id="A0A165A3I6"/>
<keyword evidence="12" id="KW-1185">Reference proteome</keyword>
<dbReference type="InterPro" id="IPR001104">
    <property type="entry name" value="3-oxo-5_a-steroid_4-DH_C"/>
</dbReference>
<evidence type="ECO:0000313" key="12">
    <source>
        <dbReference type="Proteomes" id="UP000076632"/>
    </source>
</evidence>
<evidence type="ECO:0000256" key="3">
    <source>
        <dbReference type="ARBA" id="ARBA00022516"/>
    </source>
</evidence>
<dbReference type="PANTHER" id="PTHR10556">
    <property type="entry name" value="3-OXO-5-ALPHA-STEROID 4-DEHYDROGENASE"/>
    <property type="match status" value="1"/>
</dbReference>
<dbReference type="InParanoid" id="A0A165A3I6"/>
<dbReference type="InterPro" id="IPR039357">
    <property type="entry name" value="SRD5A/TECR"/>
</dbReference>
<keyword evidence="3" id="KW-0444">Lipid biosynthesis</keyword>
<name>A0A165A3I6_XYLHT</name>
<dbReference type="PROSITE" id="PS50244">
    <property type="entry name" value="S5A_REDUCTASE"/>
    <property type="match status" value="1"/>
</dbReference>
<dbReference type="RefSeq" id="XP_018185457.1">
    <property type="nucleotide sequence ID" value="XM_018336325.1"/>
</dbReference>
<comment type="similarity">
    <text evidence="2">Belongs to the steroid 5-alpha reductase family.</text>
</comment>
<comment type="subcellular location">
    <subcellularLocation>
        <location evidence="1">Membrane</location>
        <topology evidence="1">Multi-pass membrane protein</topology>
    </subcellularLocation>
</comment>
<keyword evidence="7" id="KW-0443">Lipid metabolism</keyword>
<dbReference type="GO" id="GO:0016020">
    <property type="term" value="C:membrane"/>
    <property type="evidence" value="ECO:0007669"/>
    <property type="project" value="UniProtKB-SubCell"/>
</dbReference>
<evidence type="ECO:0000256" key="7">
    <source>
        <dbReference type="ARBA" id="ARBA00023098"/>
    </source>
</evidence>
<dbReference type="OMA" id="ATMPIFN"/>
<dbReference type="EMBL" id="KV407464">
    <property type="protein sequence ID" value="KZF19902.1"/>
    <property type="molecule type" value="Genomic_DNA"/>
</dbReference>
<dbReference type="GeneID" id="28901462"/>
<evidence type="ECO:0000256" key="5">
    <source>
        <dbReference type="ARBA" id="ARBA00022989"/>
    </source>
</evidence>
<evidence type="ECO:0000256" key="9">
    <source>
        <dbReference type="SAM" id="Phobius"/>
    </source>
</evidence>
<evidence type="ECO:0000259" key="10">
    <source>
        <dbReference type="Pfam" id="PF02544"/>
    </source>
</evidence>
<dbReference type="GO" id="GO:0016627">
    <property type="term" value="F:oxidoreductase activity, acting on the CH-CH group of donors"/>
    <property type="evidence" value="ECO:0007669"/>
    <property type="project" value="InterPro"/>
</dbReference>
<keyword evidence="8 9" id="KW-0472">Membrane</keyword>
<accession>A0A165A3I6</accession>
<feature type="domain" description="3-oxo-5-alpha-steroid 4-dehydrogenase C-terminal" evidence="10">
    <location>
        <begin position="164"/>
        <end position="313"/>
    </location>
</feature>
<reference evidence="11 12" key="1">
    <citation type="journal article" date="2016" name="Fungal Biol.">
        <title>The genome of Xylona heveae provides a window into fungal endophytism.</title>
        <authorList>
            <person name="Gazis R."/>
            <person name="Kuo A."/>
            <person name="Riley R."/>
            <person name="LaButti K."/>
            <person name="Lipzen A."/>
            <person name="Lin J."/>
            <person name="Amirebrahimi M."/>
            <person name="Hesse C.N."/>
            <person name="Spatafora J.W."/>
            <person name="Henrissat B."/>
            <person name="Hainaut M."/>
            <person name="Grigoriev I.V."/>
            <person name="Hibbett D.S."/>
        </authorList>
    </citation>
    <scope>NUCLEOTIDE SEQUENCE [LARGE SCALE GENOMIC DNA]</scope>
    <source>
        <strain evidence="11 12">TC161</strain>
    </source>
</reference>
<dbReference type="PANTHER" id="PTHR10556:SF28">
    <property type="entry name" value="VERY-LONG-CHAIN ENOYL-COA REDUCTASE"/>
    <property type="match status" value="1"/>
</dbReference>
<feature type="transmembrane region" description="Helical" evidence="9">
    <location>
        <begin position="257"/>
        <end position="286"/>
    </location>
</feature>
<evidence type="ECO:0000256" key="1">
    <source>
        <dbReference type="ARBA" id="ARBA00004141"/>
    </source>
</evidence>
<protein>
    <recommendedName>
        <fullName evidence="10">3-oxo-5-alpha-steroid 4-dehydrogenase C-terminal domain-containing protein</fullName>
    </recommendedName>
</protein>
<dbReference type="GO" id="GO:0042761">
    <property type="term" value="P:very long-chain fatty acid biosynthetic process"/>
    <property type="evidence" value="ECO:0007669"/>
    <property type="project" value="TreeGrafter"/>
</dbReference>
<keyword evidence="6" id="KW-0560">Oxidoreductase</keyword>
<evidence type="ECO:0000313" key="11">
    <source>
        <dbReference type="EMBL" id="KZF19902.1"/>
    </source>
</evidence>
<evidence type="ECO:0000256" key="6">
    <source>
        <dbReference type="ARBA" id="ARBA00023002"/>
    </source>
</evidence>